<feature type="domain" description="Nrap protein" evidence="7">
    <location>
        <begin position="738"/>
        <end position="869"/>
    </location>
</feature>
<dbReference type="InterPro" id="IPR035370">
    <property type="entry name" value="Nrap_D5"/>
</dbReference>
<accession>A0ABQ8T3J7</accession>
<evidence type="ECO:0000256" key="1">
    <source>
        <dbReference type="RuleBase" id="RU364032"/>
    </source>
</evidence>
<evidence type="ECO:0000313" key="8">
    <source>
        <dbReference type="EMBL" id="KAJ4441054.1"/>
    </source>
</evidence>
<dbReference type="PANTHER" id="PTHR17972:SF0">
    <property type="entry name" value="NUCLEOLAR PROTEIN 6"/>
    <property type="match status" value="1"/>
</dbReference>
<keyword evidence="9" id="KW-1185">Reference proteome</keyword>
<name>A0ABQ8T3J7_PERAM</name>
<evidence type="ECO:0000259" key="5">
    <source>
        <dbReference type="Pfam" id="PF17405"/>
    </source>
</evidence>
<keyword evidence="1" id="KW-0694">RNA-binding</keyword>
<feature type="domain" description="Nrap protein" evidence="4">
    <location>
        <begin position="179"/>
        <end position="352"/>
    </location>
</feature>
<dbReference type="Pfam" id="PF17406">
    <property type="entry name" value="Nrap_D5"/>
    <property type="match status" value="1"/>
</dbReference>
<evidence type="ECO:0000259" key="7">
    <source>
        <dbReference type="Pfam" id="PF17407"/>
    </source>
</evidence>
<organism evidence="8 9">
    <name type="scientific">Periplaneta americana</name>
    <name type="common">American cockroach</name>
    <name type="synonym">Blatta americana</name>
    <dbReference type="NCBI Taxonomy" id="6978"/>
    <lineage>
        <taxon>Eukaryota</taxon>
        <taxon>Metazoa</taxon>
        <taxon>Ecdysozoa</taxon>
        <taxon>Arthropoda</taxon>
        <taxon>Hexapoda</taxon>
        <taxon>Insecta</taxon>
        <taxon>Pterygota</taxon>
        <taxon>Neoptera</taxon>
        <taxon>Polyneoptera</taxon>
        <taxon>Dictyoptera</taxon>
        <taxon>Blattodea</taxon>
        <taxon>Blattoidea</taxon>
        <taxon>Blattidae</taxon>
        <taxon>Blattinae</taxon>
        <taxon>Periplaneta</taxon>
    </lineage>
</organism>
<keyword evidence="2" id="KW-0812">Transmembrane</keyword>
<protein>
    <recommendedName>
        <fullName evidence="1">Nucleolar protein 6</fullName>
    </recommendedName>
</protein>
<dbReference type="PANTHER" id="PTHR17972">
    <property type="entry name" value="NUCLEOLAR RNA-ASSOCIATED PROTEIN"/>
    <property type="match status" value="1"/>
</dbReference>
<feature type="transmembrane region" description="Helical" evidence="2">
    <location>
        <begin position="60"/>
        <end position="78"/>
    </location>
</feature>
<dbReference type="InterPro" id="IPR035371">
    <property type="entry name" value="Nrap_D6"/>
</dbReference>
<reference evidence="8 9" key="1">
    <citation type="journal article" date="2022" name="Allergy">
        <title>Genome assembly and annotation of Periplaneta americana reveal a comprehensive cockroach allergen profile.</title>
        <authorList>
            <person name="Wang L."/>
            <person name="Xiong Q."/>
            <person name="Saelim N."/>
            <person name="Wang L."/>
            <person name="Nong W."/>
            <person name="Wan A.T."/>
            <person name="Shi M."/>
            <person name="Liu X."/>
            <person name="Cao Q."/>
            <person name="Hui J.H.L."/>
            <person name="Sookrung N."/>
            <person name="Leung T.F."/>
            <person name="Tungtrongchitr A."/>
            <person name="Tsui S.K.W."/>
        </authorList>
    </citation>
    <scope>NUCLEOTIDE SEQUENCE [LARGE SCALE GENOMIC DNA]</scope>
    <source>
        <strain evidence="8">PWHHKU_190912</strain>
    </source>
</reference>
<feature type="domain" description="Nrap protein" evidence="5">
    <location>
        <begin position="377"/>
        <end position="579"/>
    </location>
</feature>
<dbReference type="Pfam" id="PF17404">
    <property type="entry name" value="Nrap_D3"/>
    <property type="match status" value="1"/>
</dbReference>
<dbReference type="Gene3D" id="1.10.1410.10">
    <property type="match status" value="1"/>
</dbReference>
<evidence type="ECO:0000313" key="9">
    <source>
        <dbReference type="Proteomes" id="UP001148838"/>
    </source>
</evidence>
<gene>
    <name evidence="8" type="ORF">ANN_10904</name>
</gene>
<dbReference type="InterPro" id="IPR005554">
    <property type="entry name" value="NOL6/Upt22"/>
</dbReference>
<comment type="similarity">
    <text evidence="1">Belongs to the NRAP family.</text>
</comment>
<keyword evidence="1" id="KW-0539">Nucleus</keyword>
<dbReference type="Proteomes" id="UP001148838">
    <property type="component" value="Unassembled WGS sequence"/>
</dbReference>
<dbReference type="Pfam" id="PF17407">
    <property type="entry name" value="Nrap_D6"/>
    <property type="match status" value="1"/>
</dbReference>
<evidence type="ECO:0000259" key="3">
    <source>
        <dbReference type="Pfam" id="PF17403"/>
    </source>
</evidence>
<dbReference type="InterPro" id="IPR035369">
    <property type="entry name" value="Nrap_D4"/>
</dbReference>
<keyword evidence="2" id="KW-0472">Membrane</keyword>
<evidence type="ECO:0000259" key="6">
    <source>
        <dbReference type="Pfam" id="PF17406"/>
    </source>
</evidence>
<evidence type="ECO:0000256" key="2">
    <source>
        <dbReference type="SAM" id="Phobius"/>
    </source>
</evidence>
<dbReference type="InterPro" id="IPR035368">
    <property type="entry name" value="Nrap_D3"/>
</dbReference>
<dbReference type="Pfam" id="PF17405">
    <property type="entry name" value="Nrap_D4"/>
    <property type="match status" value="1"/>
</dbReference>
<feature type="domain" description="Nrap protein" evidence="6">
    <location>
        <begin position="581"/>
        <end position="736"/>
    </location>
</feature>
<proteinExistence type="inferred from homology"/>
<comment type="subcellular location">
    <subcellularLocation>
        <location evidence="1">Nucleus</location>
        <location evidence="1">Nucleolus</location>
    </subcellularLocation>
</comment>
<dbReference type="Gene3D" id="3.30.70.3030">
    <property type="match status" value="1"/>
</dbReference>
<sequence>MSCCTNLRIDCSTAAIIARERARKPAFETGVRREASLVWTASSACESAVPRWKQRVQESWGYGCFSGFIMSMYVLYLLQCRRVNSAMSSYQVARNTWSNLAQSNWTTEAISLAQPEVPDLHQYFEVVFVDVTGHHNYCAHMSKETFFWVKRESELAVKCLDNPNINSFQALFMTPMPFYRQFDHIIRLHDLSMLADLVQEKSSRAQKLDYLGHVYPQALSLVLSILRRGLGSRVCNFGIQLPAVQHWPINECPPSPVEFVTLGITLNPEFAFSVLEKGPGANLPETADGFFLFYSFFKAFEFREFWGKKSEVRRFQDGSISEAVVWHSGPATLAQKRLICKQIVTYLLSEKLDIPVDDGVVYLADQLDTLLEQHTVQPAEFDYGTGEEAAARVIGALDSLGKQLRQLKDLPLEVSGLQGTSPVFRYSEVFPPLATTRRVPKQQLLDGRSFLLMMQSPTAVVPRWVPPVEAVIQLSMSGKWPSDIHAVQRIKAAFYIKIADSLEKQFQLTAQPYPDCVRILKDGFVFQLKVAHQREIVLLKETVTPEGVTKYRDTEESLALEKSIIHLPKLTSALHGLHQQFPSYGPTCCLAKRWLSAQLLDPHHFPEVCTELLVASIYLMPEPFSPPNQPQLGFFQFLHLLANINWNTEPVILNLNGEMNRDEILEIETWFRSSRSTLPALFLSTPYDKKNSVWTKEAPTLQILMRVAALAEEALRVIEGLLFSPVASDWKQIFRPPLEIYDVVIHLLPRVNPRRYEAVDVRYEKSKYQLPAYKQEPGEKVPLTGFNPIYCFLAELRENYGDYALFFYDIYGGDVITVLWNPSVLLPRDFKVSHVNCHKPSQEDSKIKLNVDAIVEDFHILGTGIIASIDVKSS</sequence>
<dbReference type="Pfam" id="PF17403">
    <property type="entry name" value="Nrap_D2"/>
    <property type="match status" value="1"/>
</dbReference>
<dbReference type="EMBL" id="JAJSOF020000015">
    <property type="protein sequence ID" value="KAJ4441054.1"/>
    <property type="molecule type" value="Genomic_DNA"/>
</dbReference>
<feature type="domain" description="Nrap protein" evidence="3">
    <location>
        <begin position="55"/>
        <end position="174"/>
    </location>
</feature>
<comment type="caution">
    <text evidence="8">The sequence shown here is derived from an EMBL/GenBank/DDBJ whole genome shotgun (WGS) entry which is preliminary data.</text>
</comment>
<keyword evidence="2" id="KW-1133">Transmembrane helix</keyword>
<dbReference type="InterPro" id="IPR035367">
    <property type="entry name" value="Nrap_D2"/>
</dbReference>
<evidence type="ECO:0000259" key="4">
    <source>
        <dbReference type="Pfam" id="PF17404"/>
    </source>
</evidence>